<dbReference type="InterPro" id="IPR001867">
    <property type="entry name" value="OmpR/PhoB-type_DNA-bd"/>
</dbReference>
<dbReference type="InterPro" id="IPR027417">
    <property type="entry name" value="P-loop_NTPase"/>
</dbReference>
<dbReference type="PRINTS" id="PR00364">
    <property type="entry name" value="DISEASERSIST"/>
</dbReference>
<organism evidence="5 6">
    <name type="scientific">Variovorax humicola</name>
    <dbReference type="NCBI Taxonomy" id="1769758"/>
    <lineage>
        <taxon>Bacteria</taxon>
        <taxon>Pseudomonadati</taxon>
        <taxon>Pseudomonadota</taxon>
        <taxon>Betaproteobacteria</taxon>
        <taxon>Burkholderiales</taxon>
        <taxon>Comamonadaceae</taxon>
        <taxon>Variovorax</taxon>
    </lineage>
</organism>
<feature type="compositionally biased region" description="Polar residues" evidence="3">
    <location>
        <begin position="20"/>
        <end position="31"/>
    </location>
</feature>
<feature type="region of interest" description="Disordered" evidence="3">
    <location>
        <begin position="1"/>
        <end position="31"/>
    </location>
</feature>
<evidence type="ECO:0000259" key="4">
    <source>
        <dbReference type="PROSITE" id="PS51755"/>
    </source>
</evidence>
<dbReference type="PANTHER" id="PTHR47691:SF3">
    <property type="entry name" value="HTH-TYPE TRANSCRIPTIONAL REGULATOR RV0890C-RELATED"/>
    <property type="match status" value="1"/>
</dbReference>
<dbReference type="InterPro" id="IPR016032">
    <property type="entry name" value="Sig_transdc_resp-reg_C-effctor"/>
</dbReference>
<feature type="domain" description="OmpR/PhoB-type" evidence="4">
    <location>
        <begin position="53"/>
        <end position="146"/>
    </location>
</feature>
<feature type="compositionally biased region" description="Basic residues" evidence="3">
    <location>
        <begin position="1"/>
        <end position="14"/>
    </location>
</feature>
<reference evidence="5 6" key="1">
    <citation type="submission" date="2024-03" db="EMBL/GenBank/DDBJ databases">
        <title>Novel species of the genus Variovorax.</title>
        <authorList>
            <person name="Liu Q."/>
            <person name="Xin Y.-H."/>
        </authorList>
    </citation>
    <scope>NUCLEOTIDE SEQUENCE [LARGE SCALE GENOMIC DNA]</scope>
    <source>
        <strain evidence="5 6">KACC 18501</strain>
    </source>
</reference>
<dbReference type="Gene3D" id="1.10.10.10">
    <property type="entry name" value="Winged helix-like DNA-binding domain superfamily/Winged helix DNA-binding domain"/>
    <property type="match status" value="1"/>
</dbReference>
<feature type="DNA-binding region" description="OmpR/PhoB-type" evidence="2">
    <location>
        <begin position="53"/>
        <end position="146"/>
    </location>
</feature>
<dbReference type="Gene3D" id="3.40.50.300">
    <property type="entry name" value="P-loop containing nucleotide triphosphate hydrolases"/>
    <property type="match status" value="1"/>
</dbReference>
<dbReference type="PROSITE" id="PS51755">
    <property type="entry name" value="OMPR_PHOB"/>
    <property type="match status" value="1"/>
</dbReference>
<dbReference type="InterPro" id="IPR036388">
    <property type="entry name" value="WH-like_DNA-bd_sf"/>
</dbReference>
<dbReference type="PANTHER" id="PTHR47691">
    <property type="entry name" value="REGULATOR-RELATED"/>
    <property type="match status" value="1"/>
</dbReference>
<keyword evidence="6" id="KW-1185">Reference proteome</keyword>
<keyword evidence="1 2" id="KW-0238">DNA-binding</keyword>
<comment type="caution">
    <text evidence="5">The sequence shown here is derived from an EMBL/GenBank/DDBJ whole genome shotgun (WGS) entry which is preliminary data.</text>
</comment>
<dbReference type="Pfam" id="PF00486">
    <property type="entry name" value="Trans_reg_C"/>
    <property type="match status" value="1"/>
</dbReference>
<dbReference type="RefSeq" id="WP_340364668.1">
    <property type="nucleotide sequence ID" value="NZ_JBBKZV010000009.1"/>
</dbReference>
<evidence type="ECO:0000256" key="1">
    <source>
        <dbReference type="ARBA" id="ARBA00023125"/>
    </source>
</evidence>
<dbReference type="SUPFAM" id="SSF46894">
    <property type="entry name" value="C-terminal effector domain of the bipartite response regulators"/>
    <property type="match status" value="1"/>
</dbReference>
<name>A0ABU8W0R0_9BURK</name>
<dbReference type="SUPFAM" id="SSF52540">
    <property type="entry name" value="P-loop containing nucleoside triphosphate hydrolases"/>
    <property type="match status" value="1"/>
</dbReference>
<dbReference type="EMBL" id="JBBKZV010000009">
    <property type="protein sequence ID" value="MEJ8823632.1"/>
    <property type="molecule type" value="Genomic_DNA"/>
</dbReference>
<evidence type="ECO:0000256" key="3">
    <source>
        <dbReference type="SAM" id="MobiDB-lite"/>
    </source>
</evidence>
<sequence>MTHSAPPRHLRSSKLLKSSIGSRTPTPATSCLEQAQPGGCITAAWALGGEPLLLGHRFGPFEVRPAQRLLLKNGLPMVIGARAFDVLAVLIEQRDRVVTKLELFDRAWPGLIVEENNLATQVSSLRKLLGATAIATIPGRGYRFVAPVVDRTADDEAPTLAGDMTDASFAHFPGNLAAELPPLYGRDDDLGAMRAFIDAHRLVTIVGPCGIGKTRLAQAAAHSLRQRFRDGVWLVELAPLADGALLPSRVALALGITLSGMREPFDELVAALEPRHMLLVLDNCEYLAAGVAALSQALLDRAPGARLLVTSQSPLGLPAEWLLRLAPLALPPSLDAARALDFGAVRLLSERVTALDRHFTLDAHNIAAMVEICRQLDGLPLAIELAAARIPLLGVQGVQARLAHRFQILTSGLCCRPERHRTLRAALEWSHGLLSHEERIVFRRLGMFSGACTIEAAIHMASDEHLDEWVVLETLGRLVDRSLVVADEGERPCLRLLQSMRAYAIVKLAEAGELFALRRRHAEYFADSSSGGQGDARTSLGLRVAAGPMRS</sequence>
<proteinExistence type="predicted"/>
<accession>A0ABU8W0R0</accession>
<evidence type="ECO:0000313" key="6">
    <source>
        <dbReference type="Proteomes" id="UP001363010"/>
    </source>
</evidence>
<gene>
    <name evidence="5" type="ORF">WKW80_16580</name>
</gene>
<dbReference type="InterPro" id="IPR058852">
    <property type="entry name" value="HTH_77"/>
</dbReference>
<dbReference type="Pfam" id="PF25872">
    <property type="entry name" value="HTH_77"/>
    <property type="match status" value="1"/>
</dbReference>
<dbReference type="CDD" id="cd00383">
    <property type="entry name" value="trans_reg_C"/>
    <property type="match status" value="1"/>
</dbReference>
<protein>
    <submittedName>
        <fullName evidence="5">Winged helix-turn-helix domain-containing protein</fullName>
    </submittedName>
</protein>
<dbReference type="Proteomes" id="UP001363010">
    <property type="component" value="Unassembled WGS sequence"/>
</dbReference>
<evidence type="ECO:0000256" key="2">
    <source>
        <dbReference type="PROSITE-ProRule" id="PRU01091"/>
    </source>
</evidence>
<dbReference type="SMART" id="SM00862">
    <property type="entry name" value="Trans_reg_C"/>
    <property type="match status" value="1"/>
</dbReference>
<evidence type="ECO:0000313" key="5">
    <source>
        <dbReference type="EMBL" id="MEJ8823632.1"/>
    </source>
</evidence>